<evidence type="ECO:0000313" key="2">
    <source>
        <dbReference type="Proteomes" id="UP000490939"/>
    </source>
</evidence>
<name>A0A8H3ZFC0_VENIN</name>
<protein>
    <submittedName>
        <fullName evidence="1">Uncharacterized protein</fullName>
    </submittedName>
</protein>
<dbReference type="AlphaFoldDB" id="A0A8H3ZFC0"/>
<keyword evidence="2" id="KW-1185">Reference proteome</keyword>
<comment type="caution">
    <text evidence="1">The sequence shown here is derived from an EMBL/GenBank/DDBJ whole genome shotgun (WGS) entry which is preliminary data.</text>
</comment>
<dbReference type="Proteomes" id="UP000490939">
    <property type="component" value="Unassembled WGS sequence"/>
</dbReference>
<accession>A0A8H3ZFC0</accession>
<sequence length="119" mass="13406">MAHDEGALRLLDENVGMRWMAPSGDYMAYLPVMLERYKEWCPTPQNLLPDESVMECALDSHNFLPAWHENKVVLRGNSWHRVIPYVAQDAVQAIEGAGVLQVALAKLATDSTIAIEVWE</sequence>
<organism evidence="1 2">
    <name type="scientific">Venturia inaequalis</name>
    <name type="common">Apple scab fungus</name>
    <dbReference type="NCBI Taxonomy" id="5025"/>
    <lineage>
        <taxon>Eukaryota</taxon>
        <taxon>Fungi</taxon>
        <taxon>Dikarya</taxon>
        <taxon>Ascomycota</taxon>
        <taxon>Pezizomycotina</taxon>
        <taxon>Dothideomycetes</taxon>
        <taxon>Pleosporomycetidae</taxon>
        <taxon>Venturiales</taxon>
        <taxon>Venturiaceae</taxon>
        <taxon>Venturia</taxon>
    </lineage>
</organism>
<dbReference type="Gene3D" id="3.50.50.60">
    <property type="entry name" value="FAD/NAD(P)-binding domain"/>
    <property type="match status" value="1"/>
</dbReference>
<dbReference type="InterPro" id="IPR036188">
    <property type="entry name" value="FAD/NAD-bd_sf"/>
</dbReference>
<proteinExistence type="predicted"/>
<dbReference type="EMBL" id="WNWR01000105">
    <property type="protein sequence ID" value="KAE9991197.1"/>
    <property type="molecule type" value="Genomic_DNA"/>
</dbReference>
<evidence type="ECO:0000313" key="1">
    <source>
        <dbReference type="EMBL" id="KAE9991197.1"/>
    </source>
</evidence>
<gene>
    <name evidence="1" type="ORF">EG327_000318</name>
</gene>
<reference evidence="1 2" key="1">
    <citation type="submission" date="2019-07" db="EMBL/GenBank/DDBJ databases">
        <title>Venturia inaequalis Genome Resource.</title>
        <authorList>
            <person name="Lichtner F.J."/>
        </authorList>
    </citation>
    <scope>NUCLEOTIDE SEQUENCE [LARGE SCALE GENOMIC DNA]</scope>
    <source>
        <strain evidence="1 2">DMI_063113</strain>
    </source>
</reference>